<dbReference type="HAMAP" id="MF_01937">
    <property type="entry name" value="MenA_1"/>
    <property type="match status" value="1"/>
</dbReference>
<dbReference type="InterPro" id="IPR044878">
    <property type="entry name" value="UbiA_sf"/>
</dbReference>
<dbReference type="NCBIfam" id="TIGR00751">
    <property type="entry name" value="menA"/>
    <property type="match status" value="1"/>
</dbReference>
<organism evidence="10 11">
    <name type="scientific">Bacillus manliponensis</name>
    <dbReference type="NCBI Taxonomy" id="574376"/>
    <lineage>
        <taxon>Bacteria</taxon>
        <taxon>Bacillati</taxon>
        <taxon>Bacillota</taxon>
        <taxon>Bacilli</taxon>
        <taxon>Bacillales</taxon>
        <taxon>Bacillaceae</taxon>
        <taxon>Bacillus</taxon>
        <taxon>Bacillus cereus group</taxon>
    </lineage>
</organism>
<dbReference type="OrthoDB" id="9767568at2"/>
<feature type="transmembrane region" description="Helical" evidence="8">
    <location>
        <begin position="28"/>
        <end position="49"/>
    </location>
</feature>
<evidence type="ECO:0000256" key="4">
    <source>
        <dbReference type="ARBA" id="ARBA00022679"/>
    </source>
</evidence>
<keyword evidence="3 8" id="KW-1003">Cell membrane</keyword>
<keyword evidence="2 8" id="KW-0474">Menaquinone biosynthesis</keyword>
<dbReference type="Pfam" id="PF01040">
    <property type="entry name" value="UbiA"/>
    <property type="match status" value="1"/>
</dbReference>
<feature type="transmembrane region" description="Helical" evidence="8">
    <location>
        <begin position="111"/>
        <end position="129"/>
    </location>
</feature>
<proteinExistence type="inferred from homology"/>
<feature type="transmembrane region" description="Helical" evidence="8">
    <location>
        <begin position="193"/>
        <end position="215"/>
    </location>
</feature>
<feature type="transmembrane region" description="Helical" evidence="8">
    <location>
        <begin position="135"/>
        <end position="154"/>
    </location>
</feature>
<comment type="function">
    <text evidence="8">Conversion of 1,4-dihydroxy-2-naphthoate (DHNA) to demethylmenaquinone (DMK).</text>
</comment>
<feature type="transmembrane region" description="Helical" evidence="8">
    <location>
        <begin position="289"/>
        <end position="316"/>
    </location>
</feature>
<dbReference type="GO" id="GO:0042371">
    <property type="term" value="P:vitamin K biosynthetic process"/>
    <property type="evidence" value="ECO:0007669"/>
    <property type="project" value="TreeGrafter"/>
</dbReference>
<dbReference type="Gene3D" id="1.10.357.140">
    <property type="entry name" value="UbiA prenyltransferase"/>
    <property type="match status" value="1"/>
</dbReference>
<keyword evidence="11" id="KW-1185">Reference proteome</keyword>
<dbReference type="eggNOG" id="COG1575">
    <property type="taxonomic scope" value="Bacteria"/>
</dbReference>
<dbReference type="GO" id="GO:0005886">
    <property type="term" value="C:plasma membrane"/>
    <property type="evidence" value="ECO:0007669"/>
    <property type="project" value="UniProtKB-SubCell"/>
</dbReference>
<comment type="similarity">
    <text evidence="8">Belongs to the MenA family. Type 1 subfamily.</text>
</comment>
<protein>
    <recommendedName>
        <fullName evidence="8 9">1,4-dihydroxy-2-naphthoate octaprenyltransferase</fullName>
        <shortName evidence="8">DHNA-octaprenyltransferase</shortName>
        <ecNumber evidence="8 9">2.5.1.74</ecNumber>
    </recommendedName>
</protein>
<dbReference type="InterPro" id="IPR026046">
    <property type="entry name" value="UBIAD1"/>
</dbReference>
<accession>A0A073JTM4</accession>
<comment type="pathway">
    <text evidence="8">Quinol/quinone metabolism; menaquinone biosynthesis; menaquinol from 1,4-dihydroxy-2-naphthoate: step 1/2.</text>
</comment>
<feature type="transmembrane region" description="Helical" evidence="8">
    <location>
        <begin position="61"/>
        <end position="79"/>
    </location>
</feature>
<keyword evidence="5 8" id="KW-0812">Transmembrane</keyword>
<evidence type="ECO:0000256" key="8">
    <source>
        <dbReference type="HAMAP-Rule" id="MF_01937"/>
    </source>
</evidence>
<dbReference type="Proteomes" id="UP000027822">
    <property type="component" value="Unassembled WGS sequence"/>
</dbReference>
<dbReference type="RefSeq" id="WP_034642814.1">
    <property type="nucleotide sequence ID" value="NZ_CBCSJC010000006.1"/>
</dbReference>
<dbReference type="PANTHER" id="PTHR13929">
    <property type="entry name" value="1,4-DIHYDROXY-2-NAPHTHOATE OCTAPRENYLTRANSFERASE"/>
    <property type="match status" value="1"/>
</dbReference>
<dbReference type="GO" id="GO:0046428">
    <property type="term" value="F:1,4-dihydroxy-2-naphthoate polyprenyltransferase activity"/>
    <property type="evidence" value="ECO:0007669"/>
    <property type="project" value="UniProtKB-UniRule"/>
</dbReference>
<dbReference type="InterPro" id="IPR000537">
    <property type="entry name" value="UbiA_prenyltransferase"/>
</dbReference>
<keyword evidence="4 8" id="KW-0808">Transferase</keyword>
<evidence type="ECO:0000256" key="5">
    <source>
        <dbReference type="ARBA" id="ARBA00022692"/>
    </source>
</evidence>
<evidence type="ECO:0000313" key="11">
    <source>
        <dbReference type="Proteomes" id="UP000027822"/>
    </source>
</evidence>
<dbReference type="EC" id="2.5.1.74" evidence="8 9"/>
<reference evidence="10 11" key="1">
    <citation type="submission" date="2014-06" db="EMBL/GenBank/DDBJ databases">
        <title>Draft genome sequence of Bacillus manliponensis JCM 15802 (MCCC 1A00708).</title>
        <authorList>
            <person name="Lai Q."/>
            <person name="Liu Y."/>
            <person name="Shao Z."/>
        </authorList>
    </citation>
    <scope>NUCLEOTIDE SEQUENCE [LARGE SCALE GENOMIC DNA]</scope>
    <source>
        <strain evidence="10 11">JCM 15802</strain>
    </source>
</reference>
<feature type="transmembrane region" description="Helical" evidence="8">
    <location>
        <begin position="166"/>
        <end position="187"/>
    </location>
</feature>
<comment type="subcellular location">
    <subcellularLocation>
        <location evidence="8">Cell membrane</location>
        <topology evidence="8">Multi-pass membrane protein</topology>
    </subcellularLocation>
    <subcellularLocation>
        <location evidence="1">Membrane</location>
        <topology evidence="1">Multi-pass membrane protein</topology>
    </subcellularLocation>
</comment>
<comment type="caution">
    <text evidence="10">The sequence shown here is derived from an EMBL/GenBank/DDBJ whole genome shotgun (WGS) entry which is preliminary data.</text>
</comment>
<feature type="transmembrane region" description="Helical" evidence="8">
    <location>
        <begin position="236"/>
        <end position="269"/>
    </location>
</feature>
<evidence type="ECO:0000256" key="2">
    <source>
        <dbReference type="ARBA" id="ARBA00022428"/>
    </source>
</evidence>
<comment type="catalytic activity">
    <reaction evidence="8">
        <text>an all-trans-polyprenyl diphosphate + 1,4-dihydroxy-2-naphthoate + H(+) = a 2-demethylmenaquinol + CO2 + diphosphate</text>
        <dbReference type="Rhea" id="RHEA:26478"/>
        <dbReference type="Rhea" id="RHEA-COMP:9563"/>
        <dbReference type="Rhea" id="RHEA-COMP:9564"/>
        <dbReference type="ChEBI" id="CHEBI:11173"/>
        <dbReference type="ChEBI" id="CHEBI:15378"/>
        <dbReference type="ChEBI" id="CHEBI:16526"/>
        <dbReference type="ChEBI" id="CHEBI:33019"/>
        <dbReference type="ChEBI" id="CHEBI:55437"/>
        <dbReference type="ChEBI" id="CHEBI:58914"/>
        <dbReference type="EC" id="2.5.1.74"/>
    </reaction>
</comment>
<dbReference type="Gene3D" id="1.20.120.1780">
    <property type="entry name" value="UbiA prenyltransferase"/>
    <property type="match status" value="1"/>
</dbReference>
<dbReference type="UniPathway" id="UPA00079">
    <property type="reaction ID" value="UER00168"/>
</dbReference>
<dbReference type="NCBIfam" id="NF004749">
    <property type="entry name" value="PRK06080.1-1"/>
    <property type="match status" value="1"/>
</dbReference>
<dbReference type="AlphaFoldDB" id="A0A073JTM4"/>
<evidence type="ECO:0000256" key="1">
    <source>
        <dbReference type="ARBA" id="ARBA00004141"/>
    </source>
</evidence>
<evidence type="ECO:0000313" key="10">
    <source>
        <dbReference type="EMBL" id="KEK17670.1"/>
    </source>
</evidence>
<keyword evidence="6 8" id="KW-1133">Transmembrane helix</keyword>
<evidence type="ECO:0000256" key="9">
    <source>
        <dbReference type="NCBIfam" id="TIGR00751"/>
    </source>
</evidence>
<keyword evidence="7 8" id="KW-0472">Membrane</keyword>
<evidence type="ECO:0000256" key="3">
    <source>
        <dbReference type="ARBA" id="ARBA00022475"/>
    </source>
</evidence>
<dbReference type="CDD" id="cd13962">
    <property type="entry name" value="PT_UbiA_UBIAD1"/>
    <property type="match status" value="1"/>
</dbReference>
<dbReference type="STRING" id="574376.BAMA_11930"/>
<evidence type="ECO:0000256" key="7">
    <source>
        <dbReference type="ARBA" id="ARBA00023136"/>
    </source>
</evidence>
<dbReference type="GO" id="GO:0009234">
    <property type="term" value="P:menaquinone biosynthetic process"/>
    <property type="evidence" value="ECO:0007669"/>
    <property type="project" value="UniProtKB-UniRule"/>
</dbReference>
<dbReference type="InterPro" id="IPR004657">
    <property type="entry name" value="MenA"/>
</dbReference>
<dbReference type="PIRSF" id="PIRSF005355">
    <property type="entry name" value="UBIAD1"/>
    <property type="match status" value="1"/>
</dbReference>
<gene>
    <name evidence="8" type="primary">menA</name>
    <name evidence="10" type="ORF">BAMA_11930</name>
</gene>
<dbReference type="FunFam" id="1.10.357.140:FF:000007">
    <property type="entry name" value="1,4-dihydroxy-2-naphthoate octaprenyltransferase"/>
    <property type="match status" value="1"/>
</dbReference>
<dbReference type="EMBL" id="JOTN01000024">
    <property type="protein sequence ID" value="KEK17670.1"/>
    <property type="molecule type" value="Genomic_DNA"/>
</dbReference>
<dbReference type="PANTHER" id="PTHR13929:SF0">
    <property type="entry name" value="UBIA PRENYLTRANSFERASE DOMAIN-CONTAINING PROTEIN 1"/>
    <property type="match status" value="1"/>
</dbReference>
<evidence type="ECO:0000256" key="6">
    <source>
        <dbReference type="ARBA" id="ARBA00022989"/>
    </source>
</evidence>
<name>A0A073JTM4_9BACI</name>
<sequence length="317" mass="34166">MEMNVNTKSSHVPPKPSKQTGWRIWWNLLRPHTLTAAFVPVFIGTAYAMQTEGISNIDFPLFFIMLLACLLIQAATNMFNEYFDYKRGLDHEGSVGIGGAIVRDGIQPKTVLQLAFGFFGIAALLGVYICMNSSWWLAAVGLVCMAVAYLYTGGPIPIAYTPFGELTAGLFMGVIIIGISFFIQTGIVTEEVVLLSIPNSILIGAILLANNIRDLDGDKENGRKTLAILVGRKNAIFVLAAMFAAAFAWSVALIIAGIAPAWMLIVFLSAPKAIQATKGFVGKSLPIEMAPAMIATAKTNTIFGFLMGIGLLLGYFI</sequence>